<keyword evidence="2" id="KW-0812">Transmembrane</keyword>
<evidence type="ECO:0000259" key="3">
    <source>
        <dbReference type="Pfam" id="PF07331"/>
    </source>
</evidence>
<feature type="transmembrane region" description="Helical" evidence="2">
    <location>
        <begin position="47"/>
        <end position="67"/>
    </location>
</feature>
<sequence length="199" mass="19804">MTIELTSGPPLARDAGEAPARPAEHRAPRGVIPRLRAIADGASARGLWLALACGGLGLGAIALAGDYAMGRAGRMGPGYFPTLLGWLLVAAAFAVLVAGRDDDASEPDGADGDAAEARPARAATELRAVAGVIGAIVLFGLALPALGLAGSTLVLVFVAGFASREASARELALLGIALALLASLLFVGLLGVNLPVLPA</sequence>
<keyword evidence="2" id="KW-0472">Membrane</keyword>
<keyword evidence="2" id="KW-1133">Transmembrane helix</keyword>
<dbReference type="AlphaFoldDB" id="A0A8B6X4U6"/>
<keyword evidence="4" id="KW-1185">Reference proteome</keyword>
<organism evidence="4 5">
    <name type="scientific">Derxia gummosa DSM 723</name>
    <dbReference type="NCBI Taxonomy" id="1121388"/>
    <lineage>
        <taxon>Bacteria</taxon>
        <taxon>Pseudomonadati</taxon>
        <taxon>Pseudomonadota</taxon>
        <taxon>Betaproteobacteria</taxon>
        <taxon>Burkholderiales</taxon>
        <taxon>Alcaligenaceae</taxon>
        <taxon>Derxia</taxon>
    </lineage>
</organism>
<evidence type="ECO:0000256" key="1">
    <source>
        <dbReference type="SAM" id="MobiDB-lite"/>
    </source>
</evidence>
<feature type="region of interest" description="Disordered" evidence="1">
    <location>
        <begin position="1"/>
        <end position="26"/>
    </location>
</feature>
<feature type="transmembrane region" description="Helical" evidence="2">
    <location>
        <begin position="79"/>
        <end position="99"/>
    </location>
</feature>
<accession>A0A8B6X4U6</accession>
<dbReference type="InterPro" id="IPR009936">
    <property type="entry name" value="DUF1468"/>
</dbReference>
<dbReference type="Pfam" id="PF07331">
    <property type="entry name" value="TctB"/>
    <property type="match status" value="1"/>
</dbReference>
<feature type="transmembrane region" description="Helical" evidence="2">
    <location>
        <begin position="128"/>
        <end position="159"/>
    </location>
</feature>
<dbReference type="RefSeq" id="WP_028311853.1">
    <property type="nucleotide sequence ID" value="NZ_AXWS01000013.1"/>
</dbReference>
<feature type="transmembrane region" description="Helical" evidence="2">
    <location>
        <begin position="171"/>
        <end position="192"/>
    </location>
</feature>
<dbReference type="Proteomes" id="UP000675920">
    <property type="component" value="Unplaced"/>
</dbReference>
<name>A0A8B6X4U6_9BURK</name>
<evidence type="ECO:0000313" key="5">
    <source>
        <dbReference type="RefSeq" id="WP_028311853.1"/>
    </source>
</evidence>
<evidence type="ECO:0000256" key="2">
    <source>
        <dbReference type="SAM" id="Phobius"/>
    </source>
</evidence>
<proteinExistence type="predicted"/>
<protein>
    <submittedName>
        <fullName evidence="5">Tripartite tricarboxylate transporter TctB family protein</fullName>
    </submittedName>
</protein>
<evidence type="ECO:0000313" key="4">
    <source>
        <dbReference type="Proteomes" id="UP000675920"/>
    </source>
</evidence>
<reference evidence="5" key="1">
    <citation type="submission" date="2025-08" db="UniProtKB">
        <authorList>
            <consortium name="RefSeq"/>
        </authorList>
    </citation>
    <scope>IDENTIFICATION</scope>
</reference>
<feature type="domain" description="DUF1468" evidence="3">
    <location>
        <begin position="50"/>
        <end position="195"/>
    </location>
</feature>